<feature type="transmembrane region" description="Helical" evidence="2">
    <location>
        <begin position="59"/>
        <end position="85"/>
    </location>
</feature>
<name>A0A8S0VD73_OLEEU</name>
<dbReference type="Proteomes" id="UP000594638">
    <property type="component" value="Unassembled WGS sequence"/>
</dbReference>
<dbReference type="AlphaFoldDB" id="A0A8S0VD73"/>
<proteinExistence type="predicted"/>
<gene>
    <name evidence="4" type="ORF">OLEA9_A085613</name>
</gene>
<evidence type="ECO:0000256" key="2">
    <source>
        <dbReference type="SAM" id="Phobius"/>
    </source>
</evidence>
<feature type="domain" description="PsbP C-terminal" evidence="3">
    <location>
        <begin position="103"/>
        <end position="285"/>
    </location>
</feature>
<evidence type="ECO:0000259" key="3">
    <source>
        <dbReference type="Pfam" id="PF01789"/>
    </source>
</evidence>
<dbReference type="GO" id="GO:0009654">
    <property type="term" value="C:photosystem II oxygen evolving complex"/>
    <property type="evidence" value="ECO:0007669"/>
    <property type="project" value="InterPro"/>
</dbReference>
<keyword evidence="2" id="KW-0812">Transmembrane</keyword>
<keyword evidence="2" id="KW-1133">Transmembrane helix</keyword>
<dbReference type="Gene3D" id="3.40.1000.10">
    <property type="entry name" value="Mog1/PsbP, alpha/beta/alpha sandwich"/>
    <property type="match status" value="1"/>
</dbReference>
<evidence type="ECO:0000313" key="5">
    <source>
        <dbReference type="Proteomes" id="UP000594638"/>
    </source>
</evidence>
<dbReference type="OrthoDB" id="414405at2759"/>
<dbReference type="PANTHER" id="PTHR31407">
    <property type="match status" value="1"/>
</dbReference>
<accession>A0A8S0VD73</accession>
<keyword evidence="2" id="KW-0472">Membrane</keyword>
<dbReference type="Pfam" id="PF01789">
    <property type="entry name" value="PsbP"/>
    <property type="match status" value="1"/>
</dbReference>
<evidence type="ECO:0000256" key="1">
    <source>
        <dbReference type="ARBA" id="ARBA00004334"/>
    </source>
</evidence>
<organism evidence="4 5">
    <name type="scientific">Olea europaea subsp. europaea</name>
    <dbReference type="NCBI Taxonomy" id="158383"/>
    <lineage>
        <taxon>Eukaryota</taxon>
        <taxon>Viridiplantae</taxon>
        <taxon>Streptophyta</taxon>
        <taxon>Embryophyta</taxon>
        <taxon>Tracheophyta</taxon>
        <taxon>Spermatophyta</taxon>
        <taxon>Magnoliopsida</taxon>
        <taxon>eudicotyledons</taxon>
        <taxon>Gunneridae</taxon>
        <taxon>Pentapetalae</taxon>
        <taxon>asterids</taxon>
        <taxon>lamiids</taxon>
        <taxon>Lamiales</taxon>
        <taxon>Oleaceae</taxon>
        <taxon>Oleeae</taxon>
        <taxon>Olea</taxon>
    </lineage>
</organism>
<dbReference type="PANTHER" id="PTHR31407:SF16">
    <property type="entry name" value="PSBP DOMAIN-CONTAINING PROTEIN 7, CHLOROPLASTIC"/>
    <property type="match status" value="1"/>
</dbReference>
<dbReference type="GO" id="GO:0009535">
    <property type="term" value="C:chloroplast thylakoid membrane"/>
    <property type="evidence" value="ECO:0007669"/>
    <property type="project" value="UniProtKB-SubCell"/>
</dbReference>
<dbReference type="InterPro" id="IPR002683">
    <property type="entry name" value="PsbP_C"/>
</dbReference>
<dbReference type="NCBIfam" id="NF040946">
    <property type="entry name" value="PSII_PsbP"/>
    <property type="match status" value="1"/>
</dbReference>
<dbReference type="Gramene" id="OE9A085613T1">
    <property type="protein sequence ID" value="OE9A085613C1"/>
    <property type="gene ID" value="OE9A085613"/>
</dbReference>
<dbReference type="InterPro" id="IPR016123">
    <property type="entry name" value="Mog1/PsbP_a/b/a-sand"/>
</dbReference>
<dbReference type="EMBL" id="CACTIH010009469">
    <property type="protein sequence ID" value="CAA3031669.1"/>
    <property type="molecule type" value="Genomic_DNA"/>
</dbReference>
<dbReference type="GO" id="GO:0019898">
    <property type="term" value="C:extrinsic component of membrane"/>
    <property type="evidence" value="ECO:0007669"/>
    <property type="project" value="InterPro"/>
</dbReference>
<protein>
    <submittedName>
        <fullName evidence="4">PsbP domain-containing 7, chloroplastic</fullName>
    </submittedName>
</protein>
<sequence length="288" mass="31864">MTTQHYFRTCKCNSNSLFRIFMKQSSDDGKQKFQEVAVGSDRSPADQFRPLQSVFRRRLLTGIGTASLVAFGANFGGITSFLLGFSPETARNLKLDALYPIGGYSRYIDTSEGFEFIYPESWLGDQRLLYRAAGKLERSLDPPPLSSGGEPKRNVNEPVVAFGPPGSNGELNVSVIVSPVPIDFSIEAFGGAKEVGEAVVRTITASTKLTDVKGTLTESSLRQDSQRKVNYYKLEFRVESSMFQRHNVAICCACKGRLFTLNAQTPESAWPQLKSDFYKIADSFSLTN</sequence>
<keyword evidence="5" id="KW-1185">Reference proteome</keyword>
<reference evidence="4 5" key="1">
    <citation type="submission" date="2019-12" db="EMBL/GenBank/DDBJ databases">
        <authorList>
            <person name="Alioto T."/>
            <person name="Alioto T."/>
            <person name="Gomez Garrido J."/>
        </authorList>
    </citation>
    <scope>NUCLEOTIDE SEQUENCE [LARGE SCALE GENOMIC DNA]</scope>
</reference>
<dbReference type="GO" id="GO:0005509">
    <property type="term" value="F:calcium ion binding"/>
    <property type="evidence" value="ECO:0007669"/>
    <property type="project" value="InterPro"/>
</dbReference>
<dbReference type="SUPFAM" id="SSF55724">
    <property type="entry name" value="Mog1p/PsbP-like"/>
    <property type="match status" value="1"/>
</dbReference>
<dbReference type="GO" id="GO:0015979">
    <property type="term" value="P:photosynthesis"/>
    <property type="evidence" value="ECO:0007669"/>
    <property type="project" value="InterPro"/>
</dbReference>
<comment type="caution">
    <text evidence="4">The sequence shown here is derived from an EMBL/GenBank/DDBJ whole genome shotgun (WGS) entry which is preliminary data.</text>
</comment>
<evidence type="ECO:0000313" key="4">
    <source>
        <dbReference type="EMBL" id="CAA3031669.1"/>
    </source>
</evidence>
<comment type="subcellular location">
    <subcellularLocation>
        <location evidence="1">Plastid</location>
        <location evidence="1">Chloroplast thylakoid membrane</location>
    </subcellularLocation>
</comment>